<keyword evidence="17" id="KW-1185">Reference proteome</keyword>
<feature type="transmembrane region" description="Helical" evidence="13">
    <location>
        <begin position="212"/>
        <end position="231"/>
    </location>
</feature>
<evidence type="ECO:0000256" key="6">
    <source>
        <dbReference type="ARBA" id="ARBA00022741"/>
    </source>
</evidence>
<feature type="transmembrane region" description="Helical" evidence="13">
    <location>
        <begin position="1010"/>
        <end position="1031"/>
    </location>
</feature>
<feature type="domain" description="P-type ATPase A" evidence="14">
    <location>
        <begin position="252"/>
        <end position="370"/>
    </location>
</feature>
<accession>A0A177B9K2</accession>
<dbReference type="EMBL" id="LWCA01000092">
    <property type="protein sequence ID" value="OAF70979.1"/>
    <property type="molecule type" value="Genomic_DNA"/>
</dbReference>
<dbReference type="Pfam" id="PF00122">
    <property type="entry name" value="E1-E2_ATPase"/>
    <property type="match status" value="1"/>
</dbReference>
<keyword evidence="9 13" id="KW-1278">Translocase</keyword>
<dbReference type="Pfam" id="PF12409">
    <property type="entry name" value="P5-ATPase"/>
    <property type="match status" value="1"/>
</dbReference>
<dbReference type="FunFam" id="1.20.1110.10:FF:000023">
    <property type="entry name" value="Cation-transporting ATPase"/>
    <property type="match status" value="1"/>
</dbReference>
<dbReference type="InterPro" id="IPR006544">
    <property type="entry name" value="P-type_TPase_V"/>
</dbReference>
<evidence type="ECO:0000256" key="7">
    <source>
        <dbReference type="ARBA" id="ARBA00022840"/>
    </source>
</evidence>
<dbReference type="NCBIfam" id="TIGR01494">
    <property type="entry name" value="ATPase_P-type"/>
    <property type="match status" value="2"/>
</dbReference>
<dbReference type="Gene3D" id="3.40.50.1000">
    <property type="entry name" value="HAD superfamily/HAD-like"/>
    <property type="match status" value="1"/>
</dbReference>
<evidence type="ECO:0000256" key="2">
    <source>
        <dbReference type="ARBA" id="ARBA00006000"/>
    </source>
</evidence>
<dbReference type="OrthoDB" id="48943at2759"/>
<evidence type="ECO:0000256" key="12">
    <source>
        <dbReference type="ARBA" id="ARBA00049360"/>
    </source>
</evidence>
<dbReference type="PRINTS" id="PR00119">
    <property type="entry name" value="CATATPASE"/>
</dbReference>
<dbReference type="GO" id="GO:0005524">
    <property type="term" value="F:ATP binding"/>
    <property type="evidence" value="ECO:0007669"/>
    <property type="project" value="UniProtKB-UniRule"/>
</dbReference>
<dbReference type="GO" id="GO:0140358">
    <property type="term" value="F:P-type transmembrane transporter activity"/>
    <property type="evidence" value="ECO:0007669"/>
    <property type="project" value="InterPro"/>
</dbReference>
<dbReference type="SUPFAM" id="SSF81665">
    <property type="entry name" value="Calcium ATPase, transmembrane domain M"/>
    <property type="match status" value="1"/>
</dbReference>
<evidence type="ECO:0000256" key="11">
    <source>
        <dbReference type="ARBA" id="ARBA00023136"/>
    </source>
</evidence>
<sequence length="1121" mass="127880">MFNSSQHKKFSQEYTFYVNEGTEEEYKCKGYKKDQFGVVLTIIAGILTGFIPVLALFYFKRKIILYLTCKRCYHVEAEYFLIMDIYKRHFIVRCKSYDRSRNITIDFKTSQSFIGTHNDVLTYFVFRDVKYTLNKETLTFRNLNGYCGLDCSNIIDAAPLSLNEMKNRKYLYGDNKLHIANSSYFSLIFDEIINPFYLFQVGSFGIWICDEYYIYAAAIFLISLVCVAASVSESKQANTKMIELCNCEDFSVDVILSNNEVQSVNVKDLVPGTIFYMPTNGFKMFCDAVLLNGSLIVDESLLTGETTPVTKIAITNGSIQDNYEPHKFKLQTVFCGTYVIQTRYYKDEKIKAMVVNTGFTTFKGNLVNSMLYPKPLSRKFYIDAVKIVGSLFLFGLCGSIYSFIVLYKNNNDWFHIIIRSLDIFTIMIPPSMPIAMTVGFIYARKRLRKCNIFCNNAQYVNFAGIIDCAIFDKTGTLTETKVAITSVVKSEGGSFSENSILIDNIEDNQSIKKCIACCHTLTRVNNNVVGDAMDLAMFNASRWVLEDNEENDNEQYDDCVPVVLKSFNTLEEIGILKYFPFNTTVKMMSVLTSSLDNSDLISYSKGAPEKIIPLCLFQTVPNNVYKKLDFYTRLGYRVIALASRHLNDTRWHNAMHMTRDEIESKLTFEGFLLVENNLQPKVKKTLNLLESVNIFTVMSSGDNINTSICIANKCDLIKKPILYITYDGPFSNTEFFKSAPKFPCNISPIIKMYYSSNDDESSCSDENTAKFRDCDISALVDDNMCAHSELKNFDFVMEGYVFDILKERYTNILRQILPYCKVFARMSPDQKCHLVDSYQKLNYIVSMCGDGTNDINAMRMSHVGISVSKSEICAAAHFNTQQDGIECIENLIKEGRCAMVSSFCVLKYTAIASIIQGISMMVLYTVDSTMTDSMMIYSDLVITMSATFLIANNPTYKWIVPKKPNSNLLKASNLITFAIHSIIIVIVQCGSIIMLSKHYKSEWGSEYVDYAAYVLFNLTIFQYLSGIFIYCKGPPYRKSMIHNKLLSVWYVVFSSISFYFLMNGYPNIITRFLSLSIPPDVYFRLALLLIALIEFYLHNATEIISTKYFGGNIEKTRTNSN</sequence>
<feature type="transmembrane region" description="Helical" evidence="13">
    <location>
        <begin position="1081"/>
        <end position="1097"/>
    </location>
</feature>
<dbReference type="Gene3D" id="2.70.150.10">
    <property type="entry name" value="Calcium-transporting ATPase, cytoplasmic transduction domain A"/>
    <property type="match status" value="1"/>
</dbReference>
<dbReference type="GO" id="GO:0016020">
    <property type="term" value="C:membrane"/>
    <property type="evidence" value="ECO:0007669"/>
    <property type="project" value="UniProtKB-SubCell"/>
</dbReference>
<dbReference type="InterPro" id="IPR047819">
    <property type="entry name" value="P5A-ATPase_N"/>
</dbReference>
<evidence type="ECO:0000259" key="15">
    <source>
        <dbReference type="Pfam" id="PF12409"/>
    </source>
</evidence>
<dbReference type="Gene3D" id="3.40.1110.10">
    <property type="entry name" value="Calcium-transporting ATPase, cytoplasmic domain N"/>
    <property type="match status" value="1"/>
</dbReference>
<dbReference type="InterPro" id="IPR001757">
    <property type="entry name" value="P_typ_ATPase"/>
</dbReference>
<keyword evidence="10 13" id="KW-1133">Transmembrane helix</keyword>
<feature type="transmembrane region" description="Helical" evidence="13">
    <location>
        <begin position="416"/>
        <end position="443"/>
    </location>
</feature>
<dbReference type="AlphaFoldDB" id="A0A177B9K2"/>
<keyword evidence="8 13" id="KW-0460">Magnesium</keyword>
<evidence type="ECO:0000256" key="5">
    <source>
        <dbReference type="ARBA" id="ARBA00022723"/>
    </source>
</evidence>
<evidence type="ECO:0000256" key="8">
    <source>
        <dbReference type="ARBA" id="ARBA00022842"/>
    </source>
</evidence>
<evidence type="ECO:0000256" key="13">
    <source>
        <dbReference type="RuleBase" id="RU362082"/>
    </source>
</evidence>
<dbReference type="SUPFAM" id="SSF81653">
    <property type="entry name" value="Calcium ATPase, transduction domain A"/>
    <property type="match status" value="1"/>
</dbReference>
<dbReference type="InterPro" id="IPR023298">
    <property type="entry name" value="ATPase_P-typ_TM_dom_sf"/>
</dbReference>
<dbReference type="InterPro" id="IPR023214">
    <property type="entry name" value="HAD_sf"/>
</dbReference>
<dbReference type="GO" id="GO:0019829">
    <property type="term" value="F:ATPase-coupled monoatomic cation transmembrane transporter activity"/>
    <property type="evidence" value="ECO:0007669"/>
    <property type="project" value="UniProtKB-UniRule"/>
</dbReference>
<protein>
    <recommendedName>
        <fullName evidence="13">Cation-transporting ATPase</fullName>
        <ecNumber evidence="13">7.2.2.-</ecNumber>
    </recommendedName>
</protein>
<dbReference type="InterPro" id="IPR059000">
    <property type="entry name" value="ATPase_P-type_domA"/>
</dbReference>
<feature type="transmembrane region" description="Helical" evidence="13">
    <location>
        <begin position="36"/>
        <end position="59"/>
    </location>
</feature>
<comment type="catalytic activity">
    <reaction evidence="12 13">
        <text>ATP + H2O = ADP + phosphate + H(+)</text>
        <dbReference type="Rhea" id="RHEA:13065"/>
        <dbReference type="ChEBI" id="CHEBI:15377"/>
        <dbReference type="ChEBI" id="CHEBI:15378"/>
        <dbReference type="ChEBI" id="CHEBI:30616"/>
        <dbReference type="ChEBI" id="CHEBI:43474"/>
        <dbReference type="ChEBI" id="CHEBI:456216"/>
    </reaction>
</comment>
<dbReference type="SUPFAM" id="SSF56784">
    <property type="entry name" value="HAD-like"/>
    <property type="match status" value="1"/>
</dbReference>
<evidence type="ECO:0000259" key="14">
    <source>
        <dbReference type="Pfam" id="PF00122"/>
    </source>
</evidence>
<evidence type="ECO:0000256" key="3">
    <source>
        <dbReference type="ARBA" id="ARBA00022553"/>
    </source>
</evidence>
<evidence type="ECO:0000313" key="16">
    <source>
        <dbReference type="EMBL" id="OAF70979.1"/>
    </source>
</evidence>
<keyword evidence="11 13" id="KW-0472">Membrane</keyword>
<dbReference type="SFLD" id="SFLDF00027">
    <property type="entry name" value="p-type_atpase"/>
    <property type="match status" value="1"/>
</dbReference>
<keyword evidence="7 13" id="KW-0067">ATP-binding</keyword>
<dbReference type="GO" id="GO:0015203">
    <property type="term" value="F:polyamine transmembrane transporter activity"/>
    <property type="evidence" value="ECO:0007669"/>
    <property type="project" value="TreeGrafter"/>
</dbReference>
<dbReference type="InterPro" id="IPR018303">
    <property type="entry name" value="ATPase_P-typ_P_site"/>
</dbReference>
<gene>
    <name evidence="16" type="ORF">A3Q56_01262</name>
</gene>
<evidence type="ECO:0000256" key="4">
    <source>
        <dbReference type="ARBA" id="ARBA00022692"/>
    </source>
</evidence>
<feature type="transmembrane region" description="Helical" evidence="13">
    <location>
        <begin position="1043"/>
        <end position="1061"/>
    </location>
</feature>
<keyword evidence="6 13" id="KW-0547">Nucleotide-binding</keyword>
<dbReference type="PANTHER" id="PTHR45630:SF8">
    <property type="entry name" value="CATION-TRANSPORTING ATPASE"/>
    <property type="match status" value="1"/>
</dbReference>
<dbReference type="GO" id="GO:0006874">
    <property type="term" value="P:intracellular calcium ion homeostasis"/>
    <property type="evidence" value="ECO:0007669"/>
    <property type="project" value="TreeGrafter"/>
</dbReference>
<evidence type="ECO:0000256" key="9">
    <source>
        <dbReference type="ARBA" id="ARBA00022967"/>
    </source>
</evidence>
<feature type="transmembrane region" description="Helical" evidence="13">
    <location>
        <begin position="380"/>
        <end position="404"/>
    </location>
</feature>
<dbReference type="PANTHER" id="PTHR45630">
    <property type="entry name" value="CATION-TRANSPORTING ATPASE-RELATED"/>
    <property type="match status" value="1"/>
</dbReference>
<dbReference type="InterPro" id="IPR044492">
    <property type="entry name" value="P_typ_ATPase_HD_dom"/>
</dbReference>
<reference evidence="16 17" key="1">
    <citation type="submission" date="2016-04" db="EMBL/GenBank/DDBJ databases">
        <title>The genome of Intoshia linei affirms orthonectids as highly simplified spiralians.</title>
        <authorList>
            <person name="Mikhailov K.V."/>
            <person name="Slusarev G.S."/>
            <person name="Nikitin M.A."/>
            <person name="Logacheva M.D."/>
            <person name="Penin A."/>
            <person name="Aleoshin V."/>
            <person name="Panchin Y.V."/>
        </authorList>
    </citation>
    <scope>NUCLEOTIDE SEQUENCE [LARGE SCALE GENOMIC DNA]</scope>
    <source>
        <strain evidence="16">Intl2013</strain>
        <tissue evidence="16">Whole animal</tissue>
    </source>
</reference>
<evidence type="ECO:0000256" key="1">
    <source>
        <dbReference type="ARBA" id="ARBA00004141"/>
    </source>
</evidence>
<dbReference type="SFLD" id="SFLDG00002">
    <property type="entry name" value="C1.7:_P-type_atpase_like"/>
    <property type="match status" value="1"/>
</dbReference>
<dbReference type="GO" id="GO:0016887">
    <property type="term" value="F:ATP hydrolysis activity"/>
    <property type="evidence" value="ECO:0007669"/>
    <property type="project" value="InterPro"/>
</dbReference>
<organism evidence="16 17">
    <name type="scientific">Intoshia linei</name>
    <dbReference type="NCBI Taxonomy" id="1819745"/>
    <lineage>
        <taxon>Eukaryota</taxon>
        <taxon>Metazoa</taxon>
        <taxon>Spiralia</taxon>
        <taxon>Lophotrochozoa</taxon>
        <taxon>Mesozoa</taxon>
        <taxon>Orthonectida</taxon>
        <taxon>Rhopaluridae</taxon>
        <taxon>Intoshia</taxon>
    </lineage>
</organism>
<evidence type="ECO:0000313" key="17">
    <source>
        <dbReference type="Proteomes" id="UP000078046"/>
    </source>
</evidence>
<comment type="similarity">
    <text evidence="2 13">Belongs to the cation transport ATPase (P-type) (TC 3.A.3) family. Type V subfamily.</text>
</comment>
<dbReference type="InterPro" id="IPR036412">
    <property type="entry name" value="HAD-like_sf"/>
</dbReference>
<dbReference type="EC" id="7.2.2.-" evidence="13"/>
<dbReference type="InterPro" id="IPR008250">
    <property type="entry name" value="ATPase_P-typ_transduc_dom_A_sf"/>
</dbReference>
<keyword evidence="4 13" id="KW-0812">Transmembrane</keyword>
<feature type="transmembrane region" description="Helical" evidence="13">
    <location>
        <begin position="974"/>
        <end position="995"/>
    </location>
</feature>
<dbReference type="InterPro" id="IPR023299">
    <property type="entry name" value="ATPase_P-typ_cyto_dom_N"/>
</dbReference>
<dbReference type="SUPFAM" id="SSF81660">
    <property type="entry name" value="Metal cation-transporting ATPase, ATP-binding domain N"/>
    <property type="match status" value="1"/>
</dbReference>
<keyword evidence="5 13" id="KW-0479">Metal-binding</keyword>
<dbReference type="GO" id="GO:0046872">
    <property type="term" value="F:metal ion binding"/>
    <property type="evidence" value="ECO:0007669"/>
    <property type="project" value="UniProtKB-UniRule"/>
</dbReference>
<feature type="transmembrane region" description="Helical" evidence="13">
    <location>
        <begin position="905"/>
        <end position="924"/>
    </location>
</feature>
<comment type="subcellular location">
    <subcellularLocation>
        <location evidence="1 13">Membrane</location>
        <topology evidence="1 13">Multi-pass membrane protein</topology>
    </subcellularLocation>
</comment>
<feature type="transmembrane region" description="Helical" evidence="13">
    <location>
        <begin position="936"/>
        <end position="953"/>
    </location>
</feature>
<dbReference type="PROSITE" id="PS00154">
    <property type="entry name" value="ATPASE_E1_E2"/>
    <property type="match status" value="1"/>
</dbReference>
<evidence type="ECO:0000256" key="10">
    <source>
        <dbReference type="ARBA" id="ARBA00022989"/>
    </source>
</evidence>
<comment type="caution">
    <text evidence="16">The sequence shown here is derived from an EMBL/GenBank/DDBJ whole genome shotgun (WGS) entry which is preliminary data.</text>
</comment>
<dbReference type="Proteomes" id="UP000078046">
    <property type="component" value="Unassembled WGS sequence"/>
</dbReference>
<name>A0A177B9K2_9BILA</name>
<dbReference type="NCBIfam" id="TIGR01657">
    <property type="entry name" value="P-ATPase-V"/>
    <property type="match status" value="1"/>
</dbReference>
<keyword evidence="3" id="KW-0597">Phosphoprotein</keyword>
<dbReference type="SFLD" id="SFLDS00003">
    <property type="entry name" value="Haloacid_Dehalogenase"/>
    <property type="match status" value="1"/>
</dbReference>
<dbReference type="Pfam" id="PF13246">
    <property type="entry name" value="Cation_ATPase"/>
    <property type="match status" value="1"/>
</dbReference>
<feature type="domain" description="P5B-type ATPase N-terminal" evidence="15">
    <location>
        <begin position="23"/>
        <end position="131"/>
    </location>
</feature>
<proteinExistence type="inferred from homology"/>